<dbReference type="AlphaFoldDB" id="A0A401TNP2"/>
<name>A0A401TNP2_CHIPU</name>
<protein>
    <submittedName>
        <fullName evidence="5">Uncharacterized protein</fullName>
    </submittedName>
</protein>
<dbReference type="PANTHER" id="PTHR14514">
    <property type="entry name" value="PKA ANCHORING PROTEIN"/>
    <property type="match status" value="1"/>
</dbReference>
<dbReference type="Proteomes" id="UP000287033">
    <property type="component" value="Unassembled WGS sequence"/>
</dbReference>
<keyword evidence="3" id="KW-0677">Repeat</keyword>
<evidence type="ECO:0000256" key="3">
    <source>
        <dbReference type="ARBA" id="ARBA00022737"/>
    </source>
</evidence>
<comment type="subcellular location">
    <subcellularLocation>
        <location evidence="1">Endomembrane system</location>
    </subcellularLocation>
</comment>
<dbReference type="EMBL" id="BEZZ01138914">
    <property type="protein sequence ID" value="GCC44301.1"/>
    <property type="molecule type" value="Genomic_DNA"/>
</dbReference>
<dbReference type="PANTHER" id="PTHR14514:SF4">
    <property type="entry name" value="NESPRIN-2"/>
    <property type="match status" value="1"/>
</dbReference>
<keyword evidence="4" id="KW-0472">Membrane</keyword>
<evidence type="ECO:0000256" key="2">
    <source>
        <dbReference type="ARBA" id="ARBA00022553"/>
    </source>
</evidence>
<sequence>AFQQEITLNTTKIDQLIVSGERLIWKIEPMDAVTIEEELEELHAYCQEVFGRVARFHQRLMSKRPVRANQSDLFLGQGLATLGGGDTHNTGAEGGGALYTL</sequence>
<comment type="caution">
    <text evidence="5">The sequence shown here is derived from an EMBL/GenBank/DDBJ whole genome shotgun (WGS) entry which is preliminary data.</text>
</comment>
<dbReference type="STRING" id="137246.A0A401TNP2"/>
<keyword evidence="2" id="KW-0597">Phosphoprotein</keyword>
<dbReference type="OrthoDB" id="18853at2759"/>
<accession>A0A401TNP2</accession>
<feature type="non-terminal residue" evidence="5">
    <location>
        <position position="1"/>
    </location>
</feature>
<keyword evidence="6" id="KW-1185">Reference proteome</keyword>
<evidence type="ECO:0000313" key="5">
    <source>
        <dbReference type="EMBL" id="GCC44301.1"/>
    </source>
</evidence>
<dbReference type="SUPFAM" id="SSF46966">
    <property type="entry name" value="Spectrin repeat"/>
    <property type="match status" value="1"/>
</dbReference>
<evidence type="ECO:0000256" key="4">
    <source>
        <dbReference type="ARBA" id="ARBA00023136"/>
    </source>
</evidence>
<evidence type="ECO:0000313" key="6">
    <source>
        <dbReference type="Proteomes" id="UP000287033"/>
    </source>
</evidence>
<evidence type="ECO:0000256" key="1">
    <source>
        <dbReference type="ARBA" id="ARBA00004308"/>
    </source>
</evidence>
<reference evidence="5 6" key="1">
    <citation type="journal article" date="2018" name="Nat. Ecol. Evol.">
        <title>Shark genomes provide insights into elasmobranch evolution and the origin of vertebrates.</title>
        <authorList>
            <person name="Hara Y"/>
            <person name="Yamaguchi K"/>
            <person name="Onimaru K"/>
            <person name="Kadota M"/>
            <person name="Koyanagi M"/>
            <person name="Keeley SD"/>
            <person name="Tatsumi K"/>
            <person name="Tanaka K"/>
            <person name="Motone F"/>
            <person name="Kageyama Y"/>
            <person name="Nozu R"/>
            <person name="Adachi N"/>
            <person name="Nishimura O"/>
            <person name="Nakagawa R"/>
            <person name="Tanegashima C"/>
            <person name="Kiyatake I"/>
            <person name="Matsumoto R"/>
            <person name="Murakumo K"/>
            <person name="Nishida K"/>
            <person name="Terakita A"/>
            <person name="Kuratani S"/>
            <person name="Sato K"/>
            <person name="Hyodo S Kuraku.S."/>
        </authorList>
    </citation>
    <scope>NUCLEOTIDE SEQUENCE [LARGE SCALE GENOMIC DNA]</scope>
</reference>
<proteinExistence type="predicted"/>
<organism evidence="5 6">
    <name type="scientific">Chiloscyllium punctatum</name>
    <name type="common">Brownbanded bambooshark</name>
    <name type="synonym">Hemiscyllium punctatum</name>
    <dbReference type="NCBI Taxonomy" id="137246"/>
    <lineage>
        <taxon>Eukaryota</taxon>
        <taxon>Metazoa</taxon>
        <taxon>Chordata</taxon>
        <taxon>Craniata</taxon>
        <taxon>Vertebrata</taxon>
        <taxon>Chondrichthyes</taxon>
        <taxon>Elasmobranchii</taxon>
        <taxon>Galeomorphii</taxon>
        <taxon>Galeoidea</taxon>
        <taxon>Orectolobiformes</taxon>
        <taxon>Hemiscylliidae</taxon>
        <taxon>Chiloscyllium</taxon>
    </lineage>
</organism>
<gene>
    <name evidence="5" type="ORF">chiPu_0028742</name>
</gene>